<accession>A0AAD4GZJ1</accession>
<dbReference type="SUPFAM" id="SSF48371">
    <property type="entry name" value="ARM repeat"/>
    <property type="match status" value="1"/>
</dbReference>
<dbReference type="EMBL" id="VCAU01000001">
    <property type="protein sequence ID" value="KAF9895122.1"/>
    <property type="molecule type" value="Genomic_DNA"/>
</dbReference>
<reference evidence="2" key="1">
    <citation type="journal article" date="2019" name="Beilstein J. Org. Chem.">
        <title>Nanangenines: drimane sesquiterpenoids as the dominant metabolite cohort of a novel Australian fungus, Aspergillus nanangensis.</title>
        <authorList>
            <person name="Lacey H.J."/>
            <person name="Gilchrist C.L.M."/>
            <person name="Crombie A."/>
            <person name="Kalaitzis J.A."/>
            <person name="Vuong D."/>
            <person name="Rutledge P.J."/>
            <person name="Turner P."/>
            <person name="Pitt J.I."/>
            <person name="Lacey E."/>
            <person name="Chooi Y.H."/>
            <person name="Piggott A.M."/>
        </authorList>
    </citation>
    <scope>NUCLEOTIDE SEQUENCE</scope>
    <source>
        <strain evidence="2">MST-FP2251</strain>
    </source>
</reference>
<name>A0AAD4GZJ1_ASPNN</name>
<evidence type="ECO:0000313" key="3">
    <source>
        <dbReference type="Proteomes" id="UP001194746"/>
    </source>
</evidence>
<keyword evidence="3" id="KW-1185">Reference proteome</keyword>
<proteinExistence type="predicted"/>
<evidence type="ECO:0000256" key="1">
    <source>
        <dbReference type="SAM" id="MobiDB-lite"/>
    </source>
</evidence>
<protein>
    <submittedName>
        <fullName evidence="2">Uncharacterized protein</fullName>
    </submittedName>
</protein>
<gene>
    <name evidence="2" type="ORF">FE257_000024</name>
</gene>
<organism evidence="2 3">
    <name type="scientific">Aspergillus nanangensis</name>
    <dbReference type="NCBI Taxonomy" id="2582783"/>
    <lineage>
        <taxon>Eukaryota</taxon>
        <taxon>Fungi</taxon>
        <taxon>Dikarya</taxon>
        <taxon>Ascomycota</taxon>
        <taxon>Pezizomycotina</taxon>
        <taxon>Eurotiomycetes</taxon>
        <taxon>Eurotiomycetidae</taxon>
        <taxon>Eurotiales</taxon>
        <taxon>Aspergillaceae</taxon>
        <taxon>Aspergillus</taxon>
        <taxon>Aspergillus subgen. Circumdati</taxon>
    </lineage>
</organism>
<feature type="region of interest" description="Disordered" evidence="1">
    <location>
        <begin position="1482"/>
        <end position="1505"/>
    </location>
</feature>
<feature type="compositionally biased region" description="Low complexity" evidence="1">
    <location>
        <begin position="390"/>
        <end position="408"/>
    </location>
</feature>
<dbReference type="Proteomes" id="UP001194746">
    <property type="component" value="Unassembled WGS sequence"/>
</dbReference>
<dbReference type="InterPro" id="IPR016024">
    <property type="entry name" value="ARM-type_fold"/>
</dbReference>
<feature type="compositionally biased region" description="Acidic residues" evidence="1">
    <location>
        <begin position="1492"/>
        <end position="1504"/>
    </location>
</feature>
<reference evidence="2" key="2">
    <citation type="submission" date="2020-02" db="EMBL/GenBank/DDBJ databases">
        <authorList>
            <person name="Gilchrist C.L.M."/>
            <person name="Chooi Y.-H."/>
        </authorList>
    </citation>
    <scope>NUCLEOTIDE SEQUENCE</scope>
    <source>
        <strain evidence="2">MST-FP2251</strain>
    </source>
</reference>
<evidence type="ECO:0000313" key="2">
    <source>
        <dbReference type="EMBL" id="KAF9895122.1"/>
    </source>
</evidence>
<feature type="region of interest" description="Disordered" evidence="1">
    <location>
        <begin position="384"/>
        <end position="408"/>
    </location>
</feature>
<sequence>MDIIPSLEPKLLIRLRHGDLAQHFQSLIRDHHVDSINNQISHLIHTESLPATVYAIWLPIALRDAPHLLATALTDLESHGIRLAAISAISRSFRSPKWRSTWKTLGEAEGIIALLTQLSITDVRAVLTALGRCRNHTPREEIAACMEGLVVLLEQQDDTRRPLAQHTDLLLPLCSAAFVETRLKSISDSPETKVLVRRLAPHQVPLLRRVALEAVDVPRHLRETVVRTARTYLVRSRDPYTPIHATAEITDPGIAFCIDFFRGVSADKRRDDTVKFWVNPYIKEVHRLVTNRRTCFDQILPLLKAAVPQAVQFSPSTSLSINLVRDVLRYWSLAFYGRAGDPHESVTQLTLSKNHPSRPSPSHREELQRLVVEILRDHPDERLKVKRTGTGKAPGPATATGPGTPQQQQPDMFLFVRDLLLEVAPLARLPLLRLLCAHNKFLAYDLTSSVPSTRERNLVPVWQFKVHRILPAEHSKTLFMRSSAIYDHAEFIPAPDITPPNFAGLCWVDQCKLKVRWDCVAAGDMSVTHRVLAEFRTRAQRSRDAATRAVYAGAAIISARETLSLDILHDTLRWTRRFIQDPGVFPDLLKIMLSPEMACLVSCVKVPASRQPSSLDALSIAVQQSHAILDTIRDLILQYFKEPGASDKATMHIPEFIPSLVYHRMIKTTKADLGTSKQLADILLQPLIPVIMTYEHVGLNEAEVKIQWPTVRGILQRLACPDRLSDEVLAFVDQVAQQRDQLIQSERQTLCPDVLSLDPAWPRGLPIQDLLPSVKWALHAMRRPHAAPFVTARIRDIVFAPEAIALSPPPHNEDPIRQWFIDDLLFAIQAYTGWGHVRGVVRRLREIWDHYASMLAPFPDHYRTFQRWFSLRIVGFNRRVQRGMRFVRPHEPPTATYLVDPIMPEEVIEWHPRPALVDELKEIPIIVLYCRAYVRMLPWPAFKRNETKVGPLGSWPFPGFVGTCVRSLALESRDAIGLSALLMLETFTKKRLLPGAFPEQHLRYPPMYLEGHFVNLVNQDPPQLLRSVPQVLKHFMSTIPAGLLRELCSGLLDTLAAMDAADPIHSSLLRCTVHLIKLLSDSHKPDYAVDIVLRFLQDFPNESSYHRHLKLSLLGDRLSPAQAHGFIQQIARIVSTGSKISTAKQLAQLVHQVRFLSPAAARHILHDLVTSTTHIDARVDAVASIFTLLRRNTPQTGTYKLLKHLSLLAACPSEREHATEQDWAAAEADSTVSLPSISPPTDRPLLELFVHKAAAKVPDPDKRSYLTDILLPLLAESTSQHARWMRIFLSRLNLPDTDTDMHSSFPFGAFDPVLVDSILAAWGNYLPASFLALQRALSLSYIHHRYLQRITAALAHQNVEFRQTDAGTHWAECLHIYQETYPFGRLHMALNRGLADRLPDGLTVEALCEEFRLRAATVARHPIAYDPKTRRFRASAKPLLEGMYRMVRSRGRGQGANRVQHYRLVQRTLEMVVQDIETLHAGGLPSMGSVEEKEEEKEQEEEDPVVLPSTMELQVLLLLPEEGDIKGEEEEDDPVGEFARRMLQLVTVCVGDPVCLLEWEALRPALERVQVDHLAKCAVLLGDVGEGEAGLDACLRVRLALVLLTRMEKEAILLDGEVHEMVQRWKRSENDFIRRKGWAVDGEY</sequence>
<comment type="caution">
    <text evidence="2">The sequence shown here is derived from an EMBL/GenBank/DDBJ whole genome shotgun (WGS) entry which is preliminary data.</text>
</comment>